<evidence type="ECO:0000256" key="1">
    <source>
        <dbReference type="SAM" id="MobiDB-lite"/>
    </source>
</evidence>
<feature type="compositionally biased region" description="Basic and acidic residues" evidence="1">
    <location>
        <begin position="68"/>
        <end position="87"/>
    </location>
</feature>
<organism evidence="2 3">
    <name type="scientific">Portunus trituberculatus</name>
    <name type="common">Swimming crab</name>
    <name type="synonym">Neptunus trituberculatus</name>
    <dbReference type="NCBI Taxonomy" id="210409"/>
    <lineage>
        <taxon>Eukaryota</taxon>
        <taxon>Metazoa</taxon>
        <taxon>Ecdysozoa</taxon>
        <taxon>Arthropoda</taxon>
        <taxon>Crustacea</taxon>
        <taxon>Multicrustacea</taxon>
        <taxon>Malacostraca</taxon>
        <taxon>Eumalacostraca</taxon>
        <taxon>Eucarida</taxon>
        <taxon>Decapoda</taxon>
        <taxon>Pleocyemata</taxon>
        <taxon>Brachyura</taxon>
        <taxon>Eubrachyura</taxon>
        <taxon>Portunoidea</taxon>
        <taxon>Portunidae</taxon>
        <taxon>Portuninae</taxon>
        <taxon>Portunus</taxon>
    </lineage>
</organism>
<protein>
    <submittedName>
        <fullName evidence="2">Uncharacterized protein</fullName>
    </submittedName>
</protein>
<feature type="region of interest" description="Disordered" evidence="1">
    <location>
        <begin position="41"/>
        <end position="133"/>
    </location>
</feature>
<feature type="compositionally biased region" description="Polar residues" evidence="1">
    <location>
        <begin position="113"/>
        <end position="123"/>
    </location>
</feature>
<dbReference type="EMBL" id="VSRR010002212">
    <property type="protein sequence ID" value="MPC30213.1"/>
    <property type="molecule type" value="Genomic_DNA"/>
</dbReference>
<evidence type="ECO:0000313" key="3">
    <source>
        <dbReference type="Proteomes" id="UP000324222"/>
    </source>
</evidence>
<comment type="caution">
    <text evidence="2">The sequence shown here is derived from an EMBL/GenBank/DDBJ whole genome shotgun (WGS) entry which is preliminary data.</text>
</comment>
<name>A0A5B7EB82_PORTR</name>
<accession>A0A5B7EB82</accession>
<sequence>MAVHHATDGTTLPRRGATLVRVALGRREVVDDIISLSLSQPRCRSHTNESPSLFWRLRPTIRSARRTSTKDPPRTEEPMEEAGDRGPRNLSPSLVRPGSARPEPGPGEKPETQACQSGVSVPRSNYREEADKQLPYKTLNVHLFRPNTITD</sequence>
<keyword evidence="3" id="KW-1185">Reference proteome</keyword>
<dbReference type="AlphaFoldDB" id="A0A5B7EB82"/>
<reference evidence="2 3" key="1">
    <citation type="submission" date="2019-05" db="EMBL/GenBank/DDBJ databases">
        <title>Another draft genome of Portunus trituberculatus and its Hox gene families provides insights of decapod evolution.</title>
        <authorList>
            <person name="Jeong J.-H."/>
            <person name="Song I."/>
            <person name="Kim S."/>
            <person name="Choi T."/>
            <person name="Kim D."/>
            <person name="Ryu S."/>
            <person name="Kim W."/>
        </authorList>
    </citation>
    <scope>NUCLEOTIDE SEQUENCE [LARGE SCALE GENOMIC DNA]</scope>
    <source>
        <tissue evidence="2">Muscle</tissue>
    </source>
</reference>
<evidence type="ECO:0000313" key="2">
    <source>
        <dbReference type="EMBL" id="MPC30213.1"/>
    </source>
</evidence>
<dbReference type="Proteomes" id="UP000324222">
    <property type="component" value="Unassembled WGS sequence"/>
</dbReference>
<gene>
    <name evidence="2" type="ORF">E2C01_023472</name>
</gene>
<proteinExistence type="predicted"/>